<keyword evidence="2" id="KW-0812">Transmembrane</keyword>
<dbReference type="InterPro" id="IPR047789">
    <property type="entry name" value="CU044_5270-like"/>
</dbReference>
<keyword evidence="4" id="KW-1185">Reference proteome</keyword>
<reference evidence="4" key="1">
    <citation type="submission" date="2016-10" db="EMBL/GenBank/DDBJ databases">
        <authorList>
            <person name="Varghese N."/>
            <person name="Submissions S."/>
        </authorList>
    </citation>
    <scope>NUCLEOTIDE SEQUENCE [LARGE SCALE GENOMIC DNA]</scope>
    <source>
        <strain evidence="4">CGMCC 4.3568</strain>
    </source>
</reference>
<protein>
    <submittedName>
        <fullName evidence="3">Uncharacterized protein</fullName>
    </submittedName>
</protein>
<dbReference type="AlphaFoldDB" id="A0A1I1CJP1"/>
<gene>
    <name evidence="3" type="ORF">SAMN05216266_13024</name>
</gene>
<evidence type="ECO:0000313" key="3">
    <source>
        <dbReference type="EMBL" id="SFB62226.1"/>
    </source>
</evidence>
<evidence type="ECO:0000313" key="4">
    <source>
        <dbReference type="Proteomes" id="UP000243799"/>
    </source>
</evidence>
<proteinExistence type="predicted"/>
<evidence type="ECO:0000256" key="2">
    <source>
        <dbReference type="SAM" id="Phobius"/>
    </source>
</evidence>
<dbReference type="STRING" id="490629.SAMN05216266_13024"/>
<feature type="compositionally biased region" description="Polar residues" evidence="1">
    <location>
        <begin position="1"/>
        <end position="12"/>
    </location>
</feature>
<feature type="transmembrane region" description="Helical" evidence="2">
    <location>
        <begin position="28"/>
        <end position="49"/>
    </location>
</feature>
<evidence type="ECO:0000256" key="1">
    <source>
        <dbReference type="SAM" id="MobiDB-lite"/>
    </source>
</evidence>
<dbReference type="OrthoDB" id="3612087at2"/>
<keyword evidence="2" id="KW-0472">Membrane</keyword>
<dbReference type="NCBIfam" id="NF038083">
    <property type="entry name" value="CU044_5270_fam"/>
    <property type="match status" value="1"/>
</dbReference>
<name>A0A1I1CJP1_9PSEU</name>
<organism evidence="3 4">
    <name type="scientific">Amycolatopsis marina</name>
    <dbReference type="NCBI Taxonomy" id="490629"/>
    <lineage>
        <taxon>Bacteria</taxon>
        <taxon>Bacillati</taxon>
        <taxon>Actinomycetota</taxon>
        <taxon>Actinomycetes</taxon>
        <taxon>Pseudonocardiales</taxon>
        <taxon>Pseudonocardiaceae</taxon>
        <taxon>Amycolatopsis</taxon>
    </lineage>
</organism>
<dbReference type="RefSeq" id="WP_091678928.1">
    <property type="nucleotide sequence ID" value="NZ_FOKG01000030.1"/>
</dbReference>
<keyword evidence="2" id="KW-1133">Transmembrane helix</keyword>
<dbReference type="Proteomes" id="UP000243799">
    <property type="component" value="Unassembled WGS sequence"/>
</dbReference>
<dbReference type="EMBL" id="FOKG01000030">
    <property type="protein sequence ID" value="SFB62226.1"/>
    <property type="molecule type" value="Genomic_DNA"/>
</dbReference>
<feature type="region of interest" description="Disordered" evidence="1">
    <location>
        <begin position="1"/>
        <end position="21"/>
    </location>
</feature>
<accession>A0A1I1CJP1</accession>
<sequence>MDQKQPSRNVNDGTDVDSRRRFGKRARLGLGGAIGIAAAAAAVAVVAPFGGQAPSAAASAAEILHSAAETARALPDVEPRPDQFVYTKAAMGKDDYESWMSVDGTHDSLIVRNGETTIPGCKNGNRAVVDANANEQAPNKKLTEPCEPNPAIDTSLPADADVIFSQIDKQYGDDVNASAKEILYLIDQSHTRSDVRAAIFEAASNIEGLTVVENATDAAGRTGVGISWSSEGTGGLLIFDADNHTYLGSEDTAVLDTALVDKIGQRP</sequence>